<comment type="caution">
    <text evidence="1">The sequence shown here is derived from an EMBL/GenBank/DDBJ whole genome shotgun (WGS) entry which is preliminary data.</text>
</comment>
<dbReference type="EMBL" id="SSTD01019701">
    <property type="protein sequence ID" value="TYJ96341.1"/>
    <property type="molecule type" value="Genomic_DNA"/>
</dbReference>
<proteinExistence type="predicted"/>
<dbReference type="EMBL" id="SSTE01022979">
    <property type="protein sequence ID" value="KAA0026076.1"/>
    <property type="molecule type" value="Genomic_DNA"/>
</dbReference>
<protein>
    <submittedName>
        <fullName evidence="1">Protein SPIRRIG</fullName>
    </submittedName>
</protein>
<dbReference type="OrthoDB" id="26681at2759"/>
<accession>A0A5A7SJV4</accession>
<dbReference type="STRING" id="1194695.A0A5A7SJV4"/>
<evidence type="ECO:0000313" key="4">
    <source>
        <dbReference type="Proteomes" id="UP000321947"/>
    </source>
</evidence>
<dbReference type="Proteomes" id="UP000321393">
    <property type="component" value="Unassembled WGS sequence"/>
</dbReference>
<evidence type="ECO:0000313" key="1">
    <source>
        <dbReference type="EMBL" id="KAA0026076.1"/>
    </source>
</evidence>
<evidence type="ECO:0000313" key="3">
    <source>
        <dbReference type="Proteomes" id="UP000321393"/>
    </source>
</evidence>
<gene>
    <name evidence="2" type="ORF">E5676_scaffold1970G00490</name>
    <name evidence="1" type="ORF">E6C27_scaffold19G00060</name>
</gene>
<organism evidence="1 3">
    <name type="scientific">Cucumis melo var. makuwa</name>
    <name type="common">Oriental melon</name>
    <dbReference type="NCBI Taxonomy" id="1194695"/>
    <lineage>
        <taxon>Eukaryota</taxon>
        <taxon>Viridiplantae</taxon>
        <taxon>Streptophyta</taxon>
        <taxon>Embryophyta</taxon>
        <taxon>Tracheophyta</taxon>
        <taxon>Spermatophyta</taxon>
        <taxon>Magnoliopsida</taxon>
        <taxon>eudicotyledons</taxon>
        <taxon>Gunneridae</taxon>
        <taxon>Pentapetalae</taxon>
        <taxon>rosids</taxon>
        <taxon>fabids</taxon>
        <taxon>Cucurbitales</taxon>
        <taxon>Cucurbitaceae</taxon>
        <taxon>Benincaseae</taxon>
        <taxon>Cucumis</taxon>
    </lineage>
</organism>
<dbReference type="Proteomes" id="UP000321947">
    <property type="component" value="Unassembled WGS sequence"/>
</dbReference>
<name>A0A5A7SJV4_CUCMM</name>
<dbReference type="AlphaFoldDB" id="A0A5A7SJV4"/>
<reference evidence="3 4" key="1">
    <citation type="submission" date="2019-08" db="EMBL/GenBank/DDBJ databases">
        <title>Draft genome sequences of two oriental melons (Cucumis melo L. var makuwa).</title>
        <authorList>
            <person name="Kwon S.-Y."/>
        </authorList>
    </citation>
    <scope>NUCLEOTIDE SEQUENCE [LARGE SCALE GENOMIC DNA]</scope>
    <source>
        <strain evidence="4">cv. Chang Bougi</strain>
        <strain evidence="3">cv. SW 3</strain>
        <tissue evidence="1">Leaf</tissue>
    </source>
</reference>
<evidence type="ECO:0000313" key="2">
    <source>
        <dbReference type="EMBL" id="TYJ96341.1"/>
    </source>
</evidence>
<sequence>MSKSLSETPRSNYLQQDRVKGINATETVNSKPTTIETYARTMGSGACWSLEFLIDGGGASTFIRFSLQMRLLKSGHILIDRMERLVHMGDMASESLSLAPFIEMDMSKIGHASIQVHGQRQPSLSVHPHEDNPDAFALDIGGPSTCSELKVEASAGHLDFRLDNIEFKLNHMDSRLDRVDFSFTVELSIKKKLVTVLVARVS</sequence>